<dbReference type="AlphaFoldDB" id="A0A1Q3DA16"/>
<organism evidence="1 2">
    <name type="scientific">Cephalotus follicularis</name>
    <name type="common">Albany pitcher plant</name>
    <dbReference type="NCBI Taxonomy" id="3775"/>
    <lineage>
        <taxon>Eukaryota</taxon>
        <taxon>Viridiplantae</taxon>
        <taxon>Streptophyta</taxon>
        <taxon>Embryophyta</taxon>
        <taxon>Tracheophyta</taxon>
        <taxon>Spermatophyta</taxon>
        <taxon>Magnoliopsida</taxon>
        <taxon>eudicotyledons</taxon>
        <taxon>Gunneridae</taxon>
        <taxon>Pentapetalae</taxon>
        <taxon>rosids</taxon>
        <taxon>fabids</taxon>
        <taxon>Oxalidales</taxon>
        <taxon>Cephalotaceae</taxon>
        <taxon>Cephalotus</taxon>
    </lineage>
</organism>
<comment type="caution">
    <text evidence="1">The sequence shown here is derived from an EMBL/GenBank/DDBJ whole genome shotgun (WGS) entry which is preliminary data.</text>
</comment>
<dbReference type="EMBL" id="BDDD01005241">
    <property type="protein sequence ID" value="GAV89108.1"/>
    <property type="molecule type" value="Genomic_DNA"/>
</dbReference>
<gene>
    <name evidence="1" type="ORF">CFOL_v3_32528</name>
</gene>
<reference evidence="2" key="1">
    <citation type="submission" date="2016-04" db="EMBL/GenBank/DDBJ databases">
        <title>Cephalotus genome sequencing.</title>
        <authorList>
            <person name="Fukushima K."/>
            <person name="Hasebe M."/>
            <person name="Fang X."/>
        </authorList>
    </citation>
    <scope>NUCLEOTIDE SEQUENCE [LARGE SCALE GENOMIC DNA]</scope>
    <source>
        <strain evidence="2">cv. St1</strain>
    </source>
</reference>
<proteinExistence type="predicted"/>
<dbReference type="InParanoid" id="A0A1Q3DA16"/>
<evidence type="ECO:0000313" key="2">
    <source>
        <dbReference type="Proteomes" id="UP000187406"/>
    </source>
</evidence>
<accession>A0A1Q3DA16</accession>
<protein>
    <submittedName>
        <fullName evidence="1">Uncharacterized protein</fullName>
    </submittedName>
</protein>
<name>A0A1Q3DA16_CEPFO</name>
<sequence>MVIQLLGNRLVPLYQYICNFSKLGGCCMASITCSSFLSCPSSSPKSRCNLRRLFLLSSRAFSASLASFTFPKRFIERFLRLISFPKSSRVDTSSLTLSSLHTTKESRVRRQLNLPIPLGMKSTLVVPRHSRYLKLIRFPNPRGSLLRL</sequence>
<keyword evidence="2" id="KW-1185">Reference proteome</keyword>
<evidence type="ECO:0000313" key="1">
    <source>
        <dbReference type="EMBL" id="GAV89108.1"/>
    </source>
</evidence>
<dbReference type="Proteomes" id="UP000187406">
    <property type="component" value="Unassembled WGS sequence"/>
</dbReference>